<organism evidence="2 3">
    <name type="scientific">Lysobacter dokdonensis DS-58</name>
    <dbReference type="NCBI Taxonomy" id="1300345"/>
    <lineage>
        <taxon>Bacteria</taxon>
        <taxon>Pseudomonadati</taxon>
        <taxon>Pseudomonadota</taxon>
        <taxon>Gammaproteobacteria</taxon>
        <taxon>Lysobacterales</taxon>
        <taxon>Lysobacteraceae</taxon>
        <taxon>Noviluteimonas</taxon>
    </lineage>
</organism>
<reference evidence="2 3" key="1">
    <citation type="submission" date="2014-09" db="EMBL/GenBank/DDBJ databases">
        <title>Genome sequences of Lysobacter dokdonensis DS-58.</title>
        <authorList>
            <person name="Kim J.F."/>
            <person name="Kwak M.-J."/>
        </authorList>
    </citation>
    <scope>NUCLEOTIDE SEQUENCE [LARGE SCALE GENOMIC DNA]</scope>
    <source>
        <strain evidence="2 3">DS-58</strain>
    </source>
</reference>
<dbReference type="AlphaFoldDB" id="A0A0A2WJM9"/>
<proteinExistence type="predicted"/>
<keyword evidence="3" id="KW-1185">Reference proteome</keyword>
<keyword evidence="1" id="KW-0812">Transmembrane</keyword>
<keyword evidence="1" id="KW-0472">Membrane</keyword>
<evidence type="ECO:0000313" key="2">
    <source>
        <dbReference type="EMBL" id="KGQ20386.1"/>
    </source>
</evidence>
<evidence type="ECO:0000313" key="3">
    <source>
        <dbReference type="Proteomes" id="UP000030518"/>
    </source>
</evidence>
<sequence>MGTAIVIASFPLKLLVSDSAFIWCLAIVAGLASAGAKRWVRAKDSSPPEDDAA</sequence>
<evidence type="ECO:0000256" key="1">
    <source>
        <dbReference type="SAM" id="Phobius"/>
    </source>
</evidence>
<dbReference type="Proteomes" id="UP000030518">
    <property type="component" value="Unassembled WGS sequence"/>
</dbReference>
<accession>A0A0A2WJM9</accession>
<comment type="caution">
    <text evidence="2">The sequence shown here is derived from an EMBL/GenBank/DDBJ whole genome shotgun (WGS) entry which is preliminary data.</text>
</comment>
<protein>
    <submittedName>
        <fullName evidence="2">Uncharacterized protein</fullName>
    </submittedName>
</protein>
<keyword evidence="1" id="KW-1133">Transmembrane helix</keyword>
<dbReference type="EMBL" id="JRKJ01000002">
    <property type="protein sequence ID" value="KGQ20386.1"/>
    <property type="molecule type" value="Genomic_DNA"/>
</dbReference>
<gene>
    <name evidence="2" type="ORF">LF41_923</name>
</gene>
<name>A0A0A2WJM9_9GAMM</name>
<feature type="transmembrane region" description="Helical" evidence="1">
    <location>
        <begin position="20"/>
        <end position="36"/>
    </location>
</feature>